<accession>A0ABT9ENP1</accession>
<reference evidence="5 6" key="1">
    <citation type="submission" date="2023-07" db="EMBL/GenBank/DDBJ databases">
        <authorList>
            <person name="Kim M.K."/>
        </authorList>
    </citation>
    <scope>NUCLEOTIDE SEQUENCE [LARGE SCALE GENOMIC DNA]</scope>
    <source>
        <strain evidence="5 6">KR1UV-12</strain>
    </source>
</reference>
<dbReference type="InterPro" id="IPR036390">
    <property type="entry name" value="WH_DNA-bd_sf"/>
</dbReference>
<dbReference type="PANTHER" id="PTHR43537">
    <property type="entry name" value="TRANSCRIPTIONAL REGULATOR, GNTR FAMILY"/>
    <property type="match status" value="1"/>
</dbReference>
<sequence>MTTAKRGQPAHVALAEQLGVAIVTGQRAPGSTLPGEIELAETFGVSRSVIRESLRMLSAKGLVESRPKAGTKIRDRQAWNMLDPQLLKWMFEGAPPLDFVHSLFQLRLIVEPAAAELAAAGRTARQLSRMGHALEEMGKHGLTSELGRAADQRFHALILEATGNELLVSLSASISAAVRWTTFFKYRSTRKPRDPMPQHQALFEAIANSNANAARDATAALVRQAQIDTEAVLAAEAHRAGARPVEDAAATR</sequence>
<comment type="caution">
    <text evidence="5">The sequence shown here is derived from an EMBL/GenBank/DDBJ whole genome shotgun (WGS) entry which is preliminary data.</text>
</comment>
<dbReference type="InterPro" id="IPR036388">
    <property type="entry name" value="WH-like_DNA-bd_sf"/>
</dbReference>
<gene>
    <name evidence="5" type="ORF">Q5H91_14460</name>
</gene>
<keyword evidence="3" id="KW-0804">Transcription</keyword>
<dbReference type="CDD" id="cd07377">
    <property type="entry name" value="WHTH_GntR"/>
    <property type="match status" value="1"/>
</dbReference>
<dbReference type="PANTHER" id="PTHR43537:SF44">
    <property type="entry name" value="GNTR FAMILY REGULATORY PROTEIN"/>
    <property type="match status" value="1"/>
</dbReference>
<dbReference type="Pfam" id="PF00392">
    <property type="entry name" value="GntR"/>
    <property type="match status" value="1"/>
</dbReference>
<evidence type="ECO:0000259" key="4">
    <source>
        <dbReference type="PROSITE" id="PS50949"/>
    </source>
</evidence>
<dbReference type="SUPFAM" id="SSF48008">
    <property type="entry name" value="GntR ligand-binding domain-like"/>
    <property type="match status" value="1"/>
</dbReference>
<dbReference type="Pfam" id="PF07729">
    <property type="entry name" value="FCD"/>
    <property type="match status" value="1"/>
</dbReference>
<organism evidence="5 6">
    <name type="scientific">Sphingomonas aurea</name>
    <dbReference type="NCBI Taxonomy" id="3063994"/>
    <lineage>
        <taxon>Bacteria</taxon>
        <taxon>Pseudomonadati</taxon>
        <taxon>Pseudomonadota</taxon>
        <taxon>Alphaproteobacteria</taxon>
        <taxon>Sphingomonadales</taxon>
        <taxon>Sphingomonadaceae</taxon>
        <taxon>Sphingomonas</taxon>
    </lineage>
</organism>
<dbReference type="SUPFAM" id="SSF46785">
    <property type="entry name" value="Winged helix' DNA-binding domain"/>
    <property type="match status" value="1"/>
</dbReference>
<evidence type="ECO:0000256" key="1">
    <source>
        <dbReference type="ARBA" id="ARBA00023015"/>
    </source>
</evidence>
<dbReference type="SMART" id="SM00895">
    <property type="entry name" value="FCD"/>
    <property type="match status" value="1"/>
</dbReference>
<evidence type="ECO:0000256" key="3">
    <source>
        <dbReference type="ARBA" id="ARBA00023163"/>
    </source>
</evidence>
<dbReference type="InterPro" id="IPR011711">
    <property type="entry name" value="GntR_C"/>
</dbReference>
<evidence type="ECO:0000313" key="6">
    <source>
        <dbReference type="Proteomes" id="UP001230685"/>
    </source>
</evidence>
<proteinExistence type="predicted"/>
<dbReference type="InterPro" id="IPR000524">
    <property type="entry name" value="Tscrpt_reg_HTH_GntR"/>
</dbReference>
<evidence type="ECO:0000256" key="2">
    <source>
        <dbReference type="ARBA" id="ARBA00023125"/>
    </source>
</evidence>
<dbReference type="EMBL" id="JAUUDS010000009">
    <property type="protein sequence ID" value="MDP1028423.1"/>
    <property type="molecule type" value="Genomic_DNA"/>
</dbReference>
<protein>
    <submittedName>
        <fullName evidence="5">FadR/GntR family transcriptional regulator</fullName>
    </submittedName>
</protein>
<dbReference type="PRINTS" id="PR00035">
    <property type="entry name" value="HTHGNTR"/>
</dbReference>
<keyword evidence="1" id="KW-0805">Transcription regulation</keyword>
<evidence type="ECO:0000313" key="5">
    <source>
        <dbReference type="EMBL" id="MDP1028423.1"/>
    </source>
</evidence>
<feature type="domain" description="HTH gntR-type" evidence="4">
    <location>
        <begin position="8"/>
        <end position="76"/>
    </location>
</feature>
<dbReference type="PROSITE" id="PS50949">
    <property type="entry name" value="HTH_GNTR"/>
    <property type="match status" value="1"/>
</dbReference>
<dbReference type="SMART" id="SM00345">
    <property type="entry name" value="HTH_GNTR"/>
    <property type="match status" value="1"/>
</dbReference>
<dbReference type="Gene3D" id="1.20.120.530">
    <property type="entry name" value="GntR ligand-binding domain-like"/>
    <property type="match status" value="1"/>
</dbReference>
<dbReference type="InterPro" id="IPR008920">
    <property type="entry name" value="TF_FadR/GntR_C"/>
</dbReference>
<dbReference type="Gene3D" id="1.10.10.10">
    <property type="entry name" value="Winged helix-like DNA-binding domain superfamily/Winged helix DNA-binding domain"/>
    <property type="match status" value="1"/>
</dbReference>
<keyword evidence="2" id="KW-0238">DNA-binding</keyword>
<keyword evidence="6" id="KW-1185">Reference proteome</keyword>
<dbReference type="RefSeq" id="WP_305174152.1">
    <property type="nucleotide sequence ID" value="NZ_JAUUDS010000009.1"/>
</dbReference>
<name>A0ABT9ENP1_9SPHN</name>
<dbReference type="Proteomes" id="UP001230685">
    <property type="component" value="Unassembled WGS sequence"/>
</dbReference>